<evidence type="ECO:0000256" key="1">
    <source>
        <dbReference type="SAM" id="MobiDB-lite"/>
    </source>
</evidence>
<evidence type="ECO:0008006" key="4">
    <source>
        <dbReference type="Google" id="ProtNLM"/>
    </source>
</evidence>
<keyword evidence="3" id="KW-1185">Reference proteome</keyword>
<gene>
    <name evidence="2" type="ORF">AWH49_18750</name>
</gene>
<comment type="caution">
    <text evidence="2">The sequence shown here is derived from an EMBL/GenBank/DDBJ whole genome shotgun (WGS) entry which is preliminary data.</text>
</comment>
<proteinExistence type="predicted"/>
<evidence type="ECO:0000313" key="2">
    <source>
        <dbReference type="EMBL" id="OAH58589.1"/>
    </source>
</evidence>
<sequence length="143" mass="15599">MTKQSIDLNTLAEGGMAEQVGIEMQKVYENIADPNTDWKKKRTITVKLTFEADKKRDLAYVDVETKSSLAPMQSVGTKVIIGRDEVGDVQGAELKSGVPGQLFIDNDGDIAKDTGEKVGEEDSPPPAAEKEGESSKIRRVNFN</sequence>
<evidence type="ECO:0000313" key="3">
    <source>
        <dbReference type="Proteomes" id="UP000076935"/>
    </source>
</evidence>
<accession>A0A177KYU9</accession>
<organism evidence="2 3">
    <name type="scientific">Domibacillus aminovorans</name>
    <dbReference type="NCBI Taxonomy" id="29332"/>
    <lineage>
        <taxon>Bacteria</taxon>
        <taxon>Bacillati</taxon>
        <taxon>Bacillota</taxon>
        <taxon>Bacilli</taxon>
        <taxon>Bacillales</taxon>
        <taxon>Bacillaceae</taxon>
        <taxon>Domibacillus</taxon>
    </lineage>
</organism>
<reference evidence="2 3" key="1">
    <citation type="submission" date="2016-01" db="EMBL/GenBank/DDBJ databases">
        <title>Investigation of taxonomic status of Bacillus aminovorans.</title>
        <authorList>
            <person name="Verma A."/>
            <person name="Pal Y."/>
            <person name="Krishnamurthi S."/>
        </authorList>
    </citation>
    <scope>NUCLEOTIDE SEQUENCE [LARGE SCALE GENOMIC DNA]</scope>
    <source>
        <strain evidence="2 3">DSM 1314</strain>
    </source>
</reference>
<dbReference type="Proteomes" id="UP000076935">
    <property type="component" value="Unassembled WGS sequence"/>
</dbReference>
<dbReference type="EMBL" id="LQWY01000068">
    <property type="protein sequence ID" value="OAH58589.1"/>
    <property type="molecule type" value="Genomic_DNA"/>
</dbReference>
<name>A0A177KYU9_9BACI</name>
<dbReference type="AlphaFoldDB" id="A0A177KYU9"/>
<feature type="region of interest" description="Disordered" evidence="1">
    <location>
        <begin position="97"/>
        <end position="143"/>
    </location>
</feature>
<dbReference type="RefSeq" id="WP_063966819.1">
    <property type="nucleotide sequence ID" value="NZ_JBCNAN010000087.1"/>
</dbReference>
<protein>
    <recommendedName>
        <fullName evidence="4">Replication terminator protein</fullName>
    </recommendedName>
</protein>
<feature type="compositionally biased region" description="Basic and acidic residues" evidence="1">
    <location>
        <begin position="109"/>
        <end position="120"/>
    </location>
</feature>